<evidence type="ECO:0000313" key="4">
    <source>
        <dbReference type="Proteomes" id="UP000179807"/>
    </source>
</evidence>
<comment type="catalytic activity">
    <reaction evidence="1">
        <text>O-phospho-L-threonyl-[protein] + H2O = L-threonyl-[protein] + phosphate</text>
        <dbReference type="Rhea" id="RHEA:47004"/>
        <dbReference type="Rhea" id="RHEA-COMP:11060"/>
        <dbReference type="Rhea" id="RHEA-COMP:11605"/>
        <dbReference type="ChEBI" id="CHEBI:15377"/>
        <dbReference type="ChEBI" id="CHEBI:30013"/>
        <dbReference type="ChEBI" id="CHEBI:43474"/>
        <dbReference type="ChEBI" id="CHEBI:61977"/>
        <dbReference type="EC" id="3.1.3.16"/>
    </reaction>
</comment>
<sequence length="410" mass="46372">MASDIVLSAFKSILSKCDRHMERFGDEVPIPQFDSKIVIQLCDEAIKVLAGEPILVHVDPIALLVGDLHGSLHDLLRILADNGIQGINYVFLGDYVDRGHFSTEVILILLALKVSHPNIITLLRGNHESVEICSAYGFKNEILSDYSEEVFDKLVEVFSYLPLAAIVDKSIFCVHGGISPYLQTLDQIRSYQKPIKDFQDPLIKNLVWSDPTQSNVLFKDSDRLGCYVFGLRALNEFLKMNNLTKLVRAHQCVQNGVQWHWESCATVFSSSSYAPNCYNKCGTIKVLNSHNLIDVLYEPITKMTREHAQFFTISPPKKHPYEQQLTFMLKRTPSGQPRQPQMFNTGLNMAIVSRKTTVAQPLYRSRSKKAIIRKLVTPPQPSFMTETENLLPSIRVPLKKSLPLITAETR</sequence>
<proteinExistence type="inferred from homology"/>
<dbReference type="GO" id="GO:0005737">
    <property type="term" value="C:cytoplasm"/>
    <property type="evidence" value="ECO:0007669"/>
    <property type="project" value="TreeGrafter"/>
</dbReference>
<comment type="caution">
    <text evidence="3">The sequence shown here is derived from an EMBL/GenBank/DDBJ whole genome shotgun (WGS) entry which is preliminary data.</text>
</comment>
<evidence type="ECO:0000259" key="2">
    <source>
        <dbReference type="PROSITE" id="PS00125"/>
    </source>
</evidence>
<comment type="similarity">
    <text evidence="1">Belongs to the PPP phosphatase family.</text>
</comment>
<dbReference type="Gene3D" id="3.60.21.10">
    <property type="match status" value="1"/>
</dbReference>
<dbReference type="RefSeq" id="XP_068362034.1">
    <property type="nucleotide sequence ID" value="XM_068502531.1"/>
</dbReference>
<dbReference type="VEuPathDB" id="TrichDB:TRFO_22382"/>
<dbReference type="InterPro" id="IPR029052">
    <property type="entry name" value="Metallo-depent_PP-like"/>
</dbReference>
<accession>A0A1J4KD55</accession>
<dbReference type="OrthoDB" id="10510593at2759"/>
<feature type="domain" description="Serine/threonine specific protein phosphatases" evidence="2">
    <location>
        <begin position="123"/>
        <end position="128"/>
    </location>
</feature>
<dbReference type="GO" id="GO:0004722">
    <property type="term" value="F:protein serine/threonine phosphatase activity"/>
    <property type="evidence" value="ECO:0007669"/>
    <property type="project" value="UniProtKB-EC"/>
</dbReference>
<dbReference type="Proteomes" id="UP000179807">
    <property type="component" value="Unassembled WGS sequence"/>
</dbReference>
<dbReference type="Pfam" id="PF00149">
    <property type="entry name" value="Metallophos"/>
    <property type="match status" value="1"/>
</dbReference>
<dbReference type="EMBL" id="MLAK01000654">
    <property type="protein sequence ID" value="OHT08898.1"/>
    <property type="molecule type" value="Genomic_DNA"/>
</dbReference>
<evidence type="ECO:0000313" key="3">
    <source>
        <dbReference type="EMBL" id="OHT08898.1"/>
    </source>
</evidence>
<dbReference type="PANTHER" id="PTHR11668">
    <property type="entry name" value="SERINE/THREONINE PROTEIN PHOSPHATASE"/>
    <property type="match status" value="1"/>
</dbReference>
<dbReference type="GeneID" id="94837235"/>
<dbReference type="AlphaFoldDB" id="A0A1J4KD55"/>
<dbReference type="InterPro" id="IPR050341">
    <property type="entry name" value="PP1_catalytic_subunit"/>
</dbReference>
<dbReference type="SMART" id="SM00156">
    <property type="entry name" value="PP2Ac"/>
    <property type="match status" value="1"/>
</dbReference>
<dbReference type="InterPro" id="IPR006186">
    <property type="entry name" value="Ser/Thr-sp_prot-phosphatase"/>
</dbReference>
<keyword evidence="4" id="KW-1185">Reference proteome</keyword>
<dbReference type="InterPro" id="IPR004843">
    <property type="entry name" value="Calcineurin-like_PHP"/>
</dbReference>
<organism evidence="3 4">
    <name type="scientific">Tritrichomonas foetus</name>
    <dbReference type="NCBI Taxonomy" id="1144522"/>
    <lineage>
        <taxon>Eukaryota</taxon>
        <taxon>Metamonada</taxon>
        <taxon>Parabasalia</taxon>
        <taxon>Tritrichomonadida</taxon>
        <taxon>Tritrichomonadidae</taxon>
        <taxon>Tritrichomonas</taxon>
    </lineage>
</organism>
<dbReference type="PRINTS" id="PR00114">
    <property type="entry name" value="STPHPHTASE"/>
</dbReference>
<name>A0A1J4KD55_9EUKA</name>
<dbReference type="GO" id="GO:0005634">
    <property type="term" value="C:nucleus"/>
    <property type="evidence" value="ECO:0007669"/>
    <property type="project" value="TreeGrafter"/>
</dbReference>
<protein>
    <recommendedName>
        <fullName evidence="1">Serine/threonine-protein phosphatase</fullName>
        <ecNumber evidence="1">3.1.3.16</ecNumber>
    </recommendedName>
</protein>
<dbReference type="EC" id="3.1.3.16" evidence="1"/>
<dbReference type="PROSITE" id="PS00125">
    <property type="entry name" value="SER_THR_PHOSPHATASE"/>
    <property type="match status" value="1"/>
</dbReference>
<dbReference type="SUPFAM" id="SSF56300">
    <property type="entry name" value="Metallo-dependent phosphatases"/>
    <property type="match status" value="1"/>
</dbReference>
<dbReference type="PANTHER" id="PTHR11668:SF494">
    <property type="entry name" value="PROTEIN PHOSPHATASE, PUTATIVE-RELATED"/>
    <property type="match status" value="1"/>
</dbReference>
<keyword evidence="1" id="KW-0378">Hydrolase</keyword>
<evidence type="ECO:0000256" key="1">
    <source>
        <dbReference type="RuleBase" id="RU004273"/>
    </source>
</evidence>
<gene>
    <name evidence="3" type="ORF">TRFO_22382</name>
</gene>
<reference evidence="3" key="1">
    <citation type="submission" date="2016-10" db="EMBL/GenBank/DDBJ databases">
        <authorList>
            <person name="Benchimol M."/>
            <person name="Almeida L.G."/>
            <person name="Vasconcelos A.T."/>
            <person name="Perreira-Neves A."/>
            <person name="Rosa I.A."/>
            <person name="Tasca T."/>
            <person name="Bogo M.R."/>
            <person name="de Souza W."/>
        </authorList>
    </citation>
    <scope>NUCLEOTIDE SEQUENCE [LARGE SCALE GENOMIC DNA]</scope>
    <source>
        <strain evidence="3">K</strain>
    </source>
</reference>